<dbReference type="GO" id="GO:0015074">
    <property type="term" value="P:DNA integration"/>
    <property type="evidence" value="ECO:0007669"/>
    <property type="project" value="InterPro"/>
</dbReference>
<organism evidence="3 4">
    <name type="scientific">Gordonia spumicola</name>
    <dbReference type="NCBI Taxonomy" id="589161"/>
    <lineage>
        <taxon>Bacteria</taxon>
        <taxon>Bacillati</taxon>
        <taxon>Actinomycetota</taxon>
        <taxon>Actinomycetes</taxon>
        <taxon>Mycobacteriales</taxon>
        <taxon>Gordoniaceae</taxon>
        <taxon>Gordonia</taxon>
    </lineage>
</organism>
<comment type="caution">
    <text evidence="3">The sequence shown here is derived from an EMBL/GenBank/DDBJ whole genome shotgun (WGS) entry which is preliminary data.</text>
</comment>
<dbReference type="InterPro" id="IPR025246">
    <property type="entry name" value="IS30-like_HTH"/>
</dbReference>
<dbReference type="InterPro" id="IPR009057">
    <property type="entry name" value="Homeodomain-like_sf"/>
</dbReference>
<accession>A0A7I9V634</accession>
<name>A0A7I9V634_9ACTN</name>
<evidence type="ECO:0000259" key="2">
    <source>
        <dbReference type="PROSITE" id="PS50994"/>
    </source>
</evidence>
<dbReference type="InterPro" id="IPR036397">
    <property type="entry name" value="RNaseH_sf"/>
</dbReference>
<dbReference type="GO" id="GO:0004803">
    <property type="term" value="F:transposase activity"/>
    <property type="evidence" value="ECO:0007669"/>
    <property type="project" value="TreeGrafter"/>
</dbReference>
<protein>
    <recommendedName>
        <fullName evidence="2">Integrase catalytic domain-containing protein</fullName>
    </recommendedName>
</protein>
<dbReference type="PANTHER" id="PTHR10948">
    <property type="entry name" value="TRANSPOSASE"/>
    <property type="match status" value="1"/>
</dbReference>
<keyword evidence="4" id="KW-1185">Reference proteome</keyword>
<dbReference type="SUPFAM" id="SSF53098">
    <property type="entry name" value="Ribonuclease H-like"/>
    <property type="match status" value="1"/>
</dbReference>
<evidence type="ECO:0000256" key="1">
    <source>
        <dbReference type="ARBA" id="ARBA00023172"/>
    </source>
</evidence>
<dbReference type="Pfam" id="PF00665">
    <property type="entry name" value="rve"/>
    <property type="match status" value="1"/>
</dbReference>
<dbReference type="Proteomes" id="UP000444960">
    <property type="component" value="Unassembled WGS sequence"/>
</dbReference>
<dbReference type="RefSeq" id="WP_371865010.1">
    <property type="nucleotide sequence ID" value="NZ_BJOV01000003.1"/>
</dbReference>
<evidence type="ECO:0000313" key="4">
    <source>
        <dbReference type="Proteomes" id="UP000444960"/>
    </source>
</evidence>
<dbReference type="NCBIfam" id="NF033563">
    <property type="entry name" value="transpos_IS30"/>
    <property type="match status" value="1"/>
</dbReference>
<dbReference type="AlphaFoldDB" id="A0A7I9V634"/>
<dbReference type="PROSITE" id="PS50994">
    <property type="entry name" value="INTEGRASE"/>
    <property type="match status" value="1"/>
</dbReference>
<dbReference type="EMBL" id="BJOV01000003">
    <property type="protein sequence ID" value="GEE00866.1"/>
    <property type="molecule type" value="Genomic_DNA"/>
</dbReference>
<sequence length="573" mass="63090">MEPGIYERLVTKSLQTALAASPSTSSFVNVDPADAPHVLARHVSESVFAALSATKSSDERIAIADRVLAVLDAAGESPIAPPTQLTRIFVENAPDVRDRTAVRPETPLSDVALLTNAGNGEPSIGHDLPAEIESADRVDLVCAFIRWSGGRIQVASATLRGEEFAVPDRFPWEVRSAVLTALIEGGSGRDVSASLNVGLATVHKWAHRAGLRYHFGKTGGVIPMTAGQATGEVKYRRLTLADRSFIEAGLACSPPLSMRKIAAELGVAPSTVSREIKTRQQLSYKAQPHYHAAAAHYAAVADRIRPRVVKLEVFGELRNEVVKRLNDRLSPEQVSAELRKEFPDDPEMHVSHETIYQALYVQGRGALRHELTVEKALRSGRAVRKPRSKLPAATNRPWLEGARLTDRPAEAADRAIPGHWEGDLVIGSRNSALISLVERRSRYTLVGRLVDNRLALTVAEVLQQMAVRVPDALFSTLTWDQGPEMSEHAQFTVATDCKVFFCDPHSPWQRPTNENTNGLIRDFYPKGTDFNTVSDEDLYEMERLLNRRPRKVLGWNKPREVLFEDITGVALAT</sequence>
<dbReference type="Pfam" id="PF13936">
    <property type="entry name" value="HTH_38"/>
    <property type="match status" value="1"/>
</dbReference>
<dbReference type="GO" id="GO:0005829">
    <property type="term" value="C:cytosol"/>
    <property type="evidence" value="ECO:0007669"/>
    <property type="project" value="TreeGrafter"/>
</dbReference>
<gene>
    <name evidence="3" type="ORF">nbrc107696_13120</name>
</gene>
<dbReference type="GO" id="GO:0032196">
    <property type="term" value="P:transposition"/>
    <property type="evidence" value="ECO:0007669"/>
    <property type="project" value="TreeGrafter"/>
</dbReference>
<dbReference type="PANTHER" id="PTHR10948:SF23">
    <property type="entry name" value="TRANSPOSASE INSI FOR INSERTION SEQUENCE ELEMENT IS30A-RELATED"/>
    <property type="match status" value="1"/>
</dbReference>
<dbReference type="SUPFAM" id="SSF46689">
    <property type="entry name" value="Homeodomain-like"/>
    <property type="match status" value="1"/>
</dbReference>
<dbReference type="Gene3D" id="3.30.420.10">
    <property type="entry name" value="Ribonuclease H-like superfamily/Ribonuclease H"/>
    <property type="match status" value="1"/>
</dbReference>
<dbReference type="InterPro" id="IPR051917">
    <property type="entry name" value="Transposase-Integrase"/>
</dbReference>
<reference evidence="4" key="1">
    <citation type="submission" date="2019-06" db="EMBL/GenBank/DDBJ databases">
        <title>Gordonia isolated from sludge of a wastewater treatment plant.</title>
        <authorList>
            <person name="Tamura T."/>
            <person name="Aoyama K."/>
            <person name="Kang Y."/>
            <person name="Saito S."/>
            <person name="Akiyama N."/>
            <person name="Yazawa K."/>
            <person name="Gonoi T."/>
            <person name="Mikami Y."/>
        </authorList>
    </citation>
    <scope>NUCLEOTIDE SEQUENCE [LARGE SCALE GENOMIC DNA]</scope>
    <source>
        <strain evidence="4">NBRC 107696</strain>
    </source>
</reference>
<proteinExistence type="predicted"/>
<feature type="domain" description="Integrase catalytic" evidence="2">
    <location>
        <begin position="404"/>
        <end position="566"/>
    </location>
</feature>
<keyword evidence="1" id="KW-0233">DNA recombination</keyword>
<dbReference type="GO" id="GO:0003676">
    <property type="term" value="F:nucleic acid binding"/>
    <property type="evidence" value="ECO:0007669"/>
    <property type="project" value="InterPro"/>
</dbReference>
<dbReference type="InterPro" id="IPR001584">
    <property type="entry name" value="Integrase_cat-core"/>
</dbReference>
<evidence type="ECO:0000313" key="3">
    <source>
        <dbReference type="EMBL" id="GEE00866.1"/>
    </source>
</evidence>
<dbReference type="InterPro" id="IPR012337">
    <property type="entry name" value="RNaseH-like_sf"/>
</dbReference>
<dbReference type="InterPro" id="IPR053392">
    <property type="entry name" value="Transposase_IS30-like"/>
</dbReference>
<dbReference type="GO" id="GO:0006310">
    <property type="term" value="P:DNA recombination"/>
    <property type="evidence" value="ECO:0007669"/>
    <property type="project" value="UniProtKB-KW"/>
</dbReference>